<evidence type="ECO:0000259" key="5">
    <source>
        <dbReference type="Pfam" id="PF02737"/>
    </source>
</evidence>
<evidence type="ECO:0000259" key="4">
    <source>
        <dbReference type="Pfam" id="PF00725"/>
    </source>
</evidence>
<accession>A0A956NAU3</accession>
<feature type="domain" description="3-hydroxyacyl-CoA dehydrogenase C-terminal" evidence="4">
    <location>
        <begin position="200"/>
        <end position="296"/>
    </location>
</feature>
<dbReference type="GO" id="GO:0006631">
    <property type="term" value="P:fatty acid metabolic process"/>
    <property type="evidence" value="ECO:0007669"/>
    <property type="project" value="InterPro"/>
</dbReference>
<evidence type="ECO:0000256" key="2">
    <source>
        <dbReference type="PIRSR" id="PIRSR000105-1"/>
    </source>
</evidence>
<keyword evidence="1" id="KW-0560">Oxidoreductase</keyword>
<keyword evidence="3" id="KW-0520">NAD</keyword>
<dbReference type="InterPro" id="IPR013328">
    <property type="entry name" value="6PGD_dom2"/>
</dbReference>
<dbReference type="Gene3D" id="3.40.50.720">
    <property type="entry name" value="NAD(P)-binding Rossmann-like Domain"/>
    <property type="match status" value="1"/>
</dbReference>
<protein>
    <submittedName>
        <fullName evidence="6">3-hydroxyacyl-CoA dehydrogenase family protein</fullName>
    </submittedName>
</protein>
<name>A0A956NAU3_UNCEI</name>
<evidence type="ECO:0000256" key="3">
    <source>
        <dbReference type="PIRSR" id="PIRSR000105-2"/>
    </source>
</evidence>
<dbReference type="Gene3D" id="1.10.1040.10">
    <property type="entry name" value="N-(1-d-carboxylethyl)-l-norvaline Dehydrogenase, domain 2"/>
    <property type="match status" value="1"/>
</dbReference>
<feature type="site" description="Important for catalytic activity" evidence="2">
    <location>
        <position position="154"/>
    </location>
</feature>
<dbReference type="SUPFAM" id="SSF51735">
    <property type="entry name" value="NAD(P)-binding Rossmann-fold domains"/>
    <property type="match status" value="1"/>
</dbReference>
<dbReference type="PIRSF" id="PIRSF000105">
    <property type="entry name" value="HCDH"/>
    <property type="match status" value="1"/>
</dbReference>
<dbReference type="InterPro" id="IPR006108">
    <property type="entry name" value="3HC_DH_C"/>
</dbReference>
<gene>
    <name evidence="6" type="ORF">KDA27_06325</name>
</gene>
<dbReference type="GO" id="GO:0070403">
    <property type="term" value="F:NAD+ binding"/>
    <property type="evidence" value="ECO:0007669"/>
    <property type="project" value="InterPro"/>
</dbReference>
<proteinExistence type="predicted"/>
<feature type="binding site" evidence="3">
    <location>
        <position position="46"/>
    </location>
    <ligand>
        <name>NAD(+)</name>
        <dbReference type="ChEBI" id="CHEBI:57540"/>
    </ligand>
</feature>
<dbReference type="InterPro" id="IPR036291">
    <property type="entry name" value="NAD(P)-bd_dom_sf"/>
</dbReference>
<organism evidence="6 7">
    <name type="scientific">Eiseniibacteriota bacterium</name>
    <dbReference type="NCBI Taxonomy" id="2212470"/>
    <lineage>
        <taxon>Bacteria</taxon>
        <taxon>Candidatus Eiseniibacteriota</taxon>
    </lineage>
</organism>
<feature type="binding site" evidence="3">
    <location>
        <position position="157"/>
    </location>
    <ligand>
        <name>NAD(+)</name>
        <dbReference type="ChEBI" id="CHEBI:57540"/>
    </ligand>
</feature>
<reference evidence="6" key="2">
    <citation type="journal article" date="2021" name="Microbiome">
        <title>Successional dynamics and alternative stable states in a saline activated sludge microbial community over 9 years.</title>
        <authorList>
            <person name="Wang Y."/>
            <person name="Ye J."/>
            <person name="Ju F."/>
            <person name="Liu L."/>
            <person name="Boyd J.A."/>
            <person name="Deng Y."/>
            <person name="Parks D.H."/>
            <person name="Jiang X."/>
            <person name="Yin X."/>
            <person name="Woodcroft B.J."/>
            <person name="Tyson G.W."/>
            <person name="Hugenholtz P."/>
            <person name="Polz M.F."/>
            <person name="Zhang T."/>
        </authorList>
    </citation>
    <scope>NUCLEOTIDE SEQUENCE</scope>
    <source>
        <strain evidence="6">HKST-UBA02</strain>
    </source>
</reference>
<dbReference type="InterPro" id="IPR022694">
    <property type="entry name" value="3-OHacyl-CoA_DH"/>
</dbReference>
<dbReference type="FunFam" id="3.40.50.720:FF:000009">
    <property type="entry name" value="Fatty oxidation complex, alpha subunit"/>
    <property type="match status" value="1"/>
</dbReference>
<dbReference type="Pfam" id="PF00725">
    <property type="entry name" value="3HCDH"/>
    <property type="match status" value="1"/>
</dbReference>
<dbReference type="SUPFAM" id="SSF48179">
    <property type="entry name" value="6-phosphogluconate dehydrogenase C-terminal domain-like"/>
    <property type="match status" value="1"/>
</dbReference>
<sequence length="297" mass="31928">MTGGAQGAVAAEGMTIQHVAVVGAGTMGAGIAQVAAMAGYDVVLQDVQEPQLERARTTIATMLDKGVDRGKVTEAQRDETWARLTLAQDLGVAVASADLVVEAIPEKMEWKAALFREVETLCPERTLFASNTSSLSISRLANETKRADRFLGMHFFNPVPIMKLLELVVGEATNESTLAAARAMGARMGKSVIVVKDAPGFATSRLGIALGLEAIRMVEQGVASAEDIDLAMTLGYGHPMGPLRLTDLVGLDVRLEIARYLHGEFGDDRFRPPVLLEQMVEEGRIGKKAGRGFYDWE</sequence>
<feature type="binding site" evidence="3">
    <location>
        <begin position="23"/>
        <end position="28"/>
    </location>
    <ligand>
        <name>NAD(+)</name>
        <dbReference type="ChEBI" id="CHEBI:57540"/>
    </ligand>
</feature>
<dbReference type="EMBL" id="JAGQHS010000022">
    <property type="protein sequence ID" value="MCA9755397.1"/>
    <property type="molecule type" value="Genomic_DNA"/>
</dbReference>
<dbReference type="InterPro" id="IPR006176">
    <property type="entry name" value="3-OHacyl-CoA_DH_NAD-bd"/>
</dbReference>
<feature type="binding site" evidence="3">
    <location>
        <position position="111"/>
    </location>
    <ligand>
        <name>NAD(+)</name>
        <dbReference type="ChEBI" id="CHEBI:57540"/>
    </ligand>
</feature>
<evidence type="ECO:0000313" key="7">
    <source>
        <dbReference type="Proteomes" id="UP000739538"/>
    </source>
</evidence>
<feature type="domain" description="3-hydroxyacyl-CoA dehydrogenase NAD binding" evidence="5">
    <location>
        <begin position="18"/>
        <end position="197"/>
    </location>
</feature>
<evidence type="ECO:0000313" key="6">
    <source>
        <dbReference type="EMBL" id="MCA9755397.1"/>
    </source>
</evidence>
<dbReference type="PANTHER" id="PTHR48075:SF5">
    <property type="entry name" value="3-HYDROXYBUTYRYL-COA DEHYDROGENASE"/>
    <property type="match status" value="1"/>
</dbReference>
<dbReference type="PANTHER" id="PTHR48075">
    <property type="entry name" value="3-HYDROXYACYL-COA DEHYDROGENASE FAMILY PROTEIN"/>
    <property type="match status" value="1"/>
</dbReference>
<feature type="binding site" evidence="3">
    <location>
        <position position="106"/>
    </location>
    <ligand>
        <name>NAD(+)</name>
        <dbReference type="ChEBI" id="CHEBI:57540"/>
    </ligand>
</feature>
<dbReference type="AlphaFoldDB" id="A0A956NAU3"/>
<reference evidence="6" key="1">
    <citation type="submission" date="2020-04" db="EMBL/GenBank/DDBJ databases">
        <authorList>
            <person name="Zhang T."/>
        </authorList>
    </citation>
    <scope>NUCLEOTIDE SEQUENCE</scope>
    <source>
        <strain evidence="6">HKST-UBA02</strain>
    </source>
</reference>
<comment type="caution">
    <text evidence="6">The sequence shown here is derived from an EMBL/GenBank/DDBJ whole genome shotgun (WGS) entry which is preliminary data.</text>
</comment>
<feature type="binding site" evidence="3">
    <location>
        <position position="133"/>
    </location>
    <ligand>
        <name>NAD(+)</name>
        <dbReference type="ChEBI" id="CHEBI:57540"/>
    </ligand>
</feature>
<dbReference type="Pfam" id="PF02737">
    <property type="entry name" value="3HCDH_N"/>
    <property type="match status" value="1"/>
</dbReference>
<dbReference type="InterPro" id="IPR008927">
    <property type="entry name" value="6-PGluconate_DH-like_C_sf"/>
</dbReference>
<feature type="binding site" evidence="3">
    <location>
        <position position="288"/>
    </location>
    <ligand>
        <name>NAD(+)</name>
        <dbReference type="ChEBI" id="CHEBI:57540"/>
    </ligand>
</feature>
<dbReference type="Proteomes" id="UP000739538">
    <property type="component" value="Unassembled WGS sequence"/>
</dbReference>
<evidence type="ECO:0000256" key="1">
    <source>
        <dbReference type="ARBA" id="ARBA00023002"/>
    </source>
</evidence>
<dbReference type="GO" id="GO:0016616">
    <property type="term" value="F:oxidoreductase activity, acting on the CH-OH group of donors, NAD or NADP as acceptor"/>
    <property type="evidence" value="ECO:0007669"/>
    <property type="project" value="InterPro"/>
</dbReference>